<feature type="compositionally biased region" description="Basic and acidic residues" evidence="6">
    <location>
        <begin position="44"/>
        <end position="58"/>
    </location>
</feature>
<evidence type="ECO:0000313" key="10">
    <source>
        <dbReference type="Proteomes" id="UP000035016"/>
    </source>
</evidence>
<dbReference type="KEGG" id="sle:sle_50740"/>
<keyword evidence="7" id="KW-0812">Transmembrane</keyword>
<keyword evidence="4" id="KW-1015">Disulfide bond</keyword>
<sequence length="313" mass="33644">MLGRLRLNHPEHQQSPQVSAHPRVRVPMEITTMSKRNSQAAKTAARERLRQERERQAKRDKVKRQVVVACSIVGVLAVAGGIGYAVVQANKPSHWESVADDKVVAPANTSGKDGTTVTVGKSSAKKTLKIYEDPRCPVCAAFEQTVGPTVDKDIEAGKYKLQFIGGTFLDGDTEKDGKFETGSHGEGSKNAMSALGAALNVSPEAFLDFKTALYSAKWHPSESDDKFKDDDYLIEIADSVPALKGNAKFRDAVEKGTYDAWAVAMSQTFNNNKDGVTGTPSLVMDGKKLTGADGNAPMTADEFGKVVDAALKA</sequence>
<dbReference type="EMBL" id="LN831790">
    <property type="protein sequence ID" value="CQR64532.1"/>
    <property type="molecule type" value="Genomic_DNA"/>
</dbReference>
<dbReference type="CDD" id="cd02972">
    <property type="entry name" value="DsbA_family"/>
    <property type="match status" value="1"/>
</dbReference>
<feature type="region of interest" description="Disordered" evidence="6">
    <location>
        <begin position="1"/>
        <end position="20"/>
    </location>
</feature>
<dbReference type="PANTHER" id="PTHR13887">
    <property type="entry name" value="GLUTATHIONE S-TRANSFERASE KAPPA"/>
    <property type="match status" value="1"/>
</dbReference>
<dbReference type="Gene3D" id="3.40.30.10">
    <property type="entry name" value="Glutaredoxin"/>
    <property type="match status" value="1"/>
</dbReference>
<dbReference type="SUPFAM" id="SSF52833">
    <property type="entry name" value="Thioredoxin-like"/>
    <property type="match status" value="1"/>
</dbReference>
<dbReference type="Proteomes" id="UP000035016">
    <property type="component" value="Chromosome Chromosome"/>
</dbReference>
<reference evidence="9 10" key="1">
    <citation type="submission" date="2015-02" db="EMBL/GenBank/DDBJ databases">
        <authorList>
            <person name="Gomez-Escribano P.J."/>
        </authorList>
    </citation>
    <scope>NUCLEOTIDE SEQUENCE [LARGE SCALE GENOMIC DNA]</scope>
    <source>
        <strain evidence="10">C34 (DSM 42122 / NRRL B-24963)</strain>
    </source>
</reference>
<gene>
    <name evidence="9" type="primary">sle_50740</name>
</gene>
<evidence type="ECO:0000313" key="9">
    <source>
        <dbReference type="EMBL" id="CQR64532.1"/>
    </source>
</evidence>
<dbReference type="PANTHER" id="PTHR13887:SF14">
    <property type="entry name" value="DISULFIDE BOND FORMATION PROTEIN D"/>
    <property type="match status" value="1"/>
</dbReference>
<evidence type="ECO:0000256" key="3">
    <source>
        <dbReference type="ARBA" id="ARBA00023002"/>
    </source>
</evidence>
<keyword evidence="3" id="KW-0560">Oxidoreductase</keyword>
<evidence type="ECO:0000256" key="2">
    <source>
        <dbReference type="ARBA" id="ARBA00022729"/>
    </source>
</evidence>
<dbReference type="Pfam" id="PF13462">
    <property type="entry name" value="Thioredoxin_4"/>
    <property type="match status" value="1"/>
</dbReference>
<name>A0A0F7W3S2_STRLW</name>
<evidence type="ECO:0000256" key="5">
    <source>
        <dbReference type="ARBA" id="ARBA00023284"/>
    </source>
</evidence>
<evidence type="ECO:0000256" key="4">
    <source>
        <dbReference type="ARBA" id="ARBA00023157"/>
    </source>
</evidence>
<evidence type="ECO:0000256" key="6">
    <source>
        <dbReference type="SAM" id="MobiDB-lite"/>
    </source>
</evidence>
<feature type="domain" description="Thioredoxin-like fold" evidence="8">
    <location>
        <begin position="113"/>
        <end position="308"/>
    </location>
</feature>
<keyword evidence="5" id="KW-0676">Redox-active center</keyword>
<proteinExistence type="inferred from homology"/>
<feature type="region of interest" description="Disordered" evidence="6">
    <location>
        <begin position="34"/>
        <end position="58"/>
    </location>
</feature>
<organism evidence="9 10">
    <name type="scientific">Streptomyces leeuwenhoekii</name>
    <dbReference type="NCBI Taxonomy" id="1437453"/>
    <lineage>
        <taxon>Bacteria</taxon>
        <taxon>Bacillati</taxon>
        <taxon>Actinomycetota</taxon>
        <taxon>Actinomycetes</taxon>
        <taxon>Kitasatosporales</taxon>
        <taxon>Streptomycetaceae</taxon>
        <taxon>Streptomyces</taxon>
    </lineage>
</organism>
<keyword evidence="2" id="KW-0732">Signal</keyword>
<feature type="transmembrane region" description="Helical" evidence="7">
    <location>
        <begin position="66"/>
        <end position="87"/>
    </location>
</feature>
<accession>A0A0F7W3S2</accession>
<protein>
    <submittedName>
        <fullName evidence="9">DSBA Oxidoreductase</fullName>
    </submittedName>
</protein>
<evidence type="ECO:0000259" key="8">
    <source>
        <dbReference type="Pfam" id="PF13462"/>
    </source>
</evidence>
<dbReference type="GO" id="GO:0016491">
    <property type="term" value="F:oxidoreductase activity"/>
    <property type="evidence" value="ECO:0007669"/>
    <property type="project" value="UniProtKB-KW"/>
</dbReference>
<comment type="similarity">
    <text evidence="1">Belongs to the thioredoxin family. DsbA subfamily.</text>
</comment>
<dbReference type="InterPro" id="IPR012336">
    <property type="entry name" value="Thioredoxin-like_fold"/>
</dbReference>
<evidence type="ECO:0000256" key="7">
    <source>
        <dbReference type="SAM" id="Phobius"/>
    </source>
</evidence>
<keyword evidence="7" id="KW-0472">Membrane</keyword>
<keyword evidence="7" id="KW-1133">Transmembrane helix</keyword>
<dbReference type="AlphaFoldDB" id="A0A0F7W3S2"/>
<dbReference type="InterPro" id="IPR036249">
    <property type="entry name" value="Thioredoxin-like_sf"/>
</dbReference>
<evidence type="ECO:0000256" key="1">
    <source>
        <dbReference type="ARBA" id="ARBA00005791"/>
    </source>
</evidence>